<feature type="transmembrane region" description="Helical" evidence="7">
    <location>
        <begin position="430"/>
        <end position="459"/>
    </location>
</feature>
<evidence type="ECO:0000313" key="9">
    <source>
        <dbReference type="EMBL" id="RXK39267.1"/>
    </source>
</evidence>
<evidence type="ECO:0000256" key="1">
    <source>
        <dbReference type="ARBA" id="ARBA00004127"/>
    </source>
</evidence>
<name>A0A4V1M463_TREME</name>
<feature type="transmembrane region" description="Helical" evidence="7">
    <location>
        <begin position="403"/>
        <end position="424"/>
    </location>
</feature>
<dbReference type="EMBL" id="SDIL01000034">
    <property type="protein sequence ID" value="RXK39267.1"/>
    <property type="molecule type" value="Genomic_DNA"/>
</dbReference>
<comment type="caution">
    <text evidence="9">The sequence shown here is derived from an EMBL/GenBank/DDBJ whole genome shotgun (WGS) entry which is preliminary data.</text>
</comment>
<evidence type="ECO:0000256" key="2">
    <source>
        <dbReference type="ARBA" id="ARBA00022448"/>
    </source>
</evidence>
<dbReference type="InterPro" id="IPR036259">
    <property type="entry name" value="MFS_trans_sf"/>
</dbReference>
<dbReference type="InParanoid" id="A0A4V1M463"/>
<dbReference type="GO" id="GO:0005886">
    <property type="term" value="C:plasma membrane"/>
    <property type="evidence" value="ECO:0007669"/>
    <property type="project" value="TreeGrafter"/>
</dbReference>
<dbReference type="AlphaFoldDB" id="A0A4V1M463"/>
<dbReference type="PROSITE" id="PS50850">
    <property type="entry name" value="MFS"/>
    <property type="match status" value="1"/>
</dbReference>
<feature type="transmembrane region" description="Helical" evidence="7">
    <location>
        <begin position="267"/>
        <end position="288"/>
    </location>
</feature>
<keyword evidence="2" id="KW-0813">Transport</keyword>
<evidence type="ECO:0000313" key="10">
    <source>
        <dbReference type="Proteomes" id="UP000289152"/>
    </source>
</evidence>
<feature type="transmembrane region" description="Helical" evidence="7">
    <location>
        <begin position="300"/>
        <end position="319"/>
    </location>
</feature>
<evidence type="ECO:0000256" key="7">
    <source>
        <dbReference type="SAM" id="Phobius"/>
    </source>
</evidence>
<feature type="transmembrane region" description="Helical" evidence="7">
    <location>
        <begin position="339"/>
        <end position="358"/>
    </location>
</feature>
<accession>A0A4V1M463</accession>
<feature type="domain" description="Major facilitator superfamily (MFS) profile" evidence="8">
    <location>
        <begin position="69"/>
        <end position="564"/>
    </location>
</feature>
<sequence>MAARPPSPPRPKSAIPPSVSKQADESAPLLGASQEPGASYDSNSGHDETNKSSRHYNLAGLSQRSFWILICSMLTSVFLAAFDGTIVSTLLGPISSSFKATNLASWLGTSYLLSVCCFTPIYGRLCNIIGRQASMLLALGLFSIGNIGCGFAPNMGVLIAARAISGMGGGGLQSVGSTIFSDLVPVSHRGLFQGYGNIVFGLGTGLGAPLGGFINDALGWRWAFFIQLPIMLTAIFLIFWKVRYKIETDEEPSKVETPREKLARVDFLGSLTLAGFVGAALVAVSLPTSSTEDFYKWTDPLVLGLFATSFVLLICFIFVEKKAAEPVLPLELLTSRTPISVAINNFLLSIIAFSVIYSVPLYFTAVILMSPTSAGQHLIPNSFCAASSSLIVGMVVKRTHRYYWLTFSLGILGVLGSISLASWKDQVPEWMLWINVAPLTFAAGGVSTATIVALIADVGRENVAIATSLSYVFRTTGQVLGVALSGALTQSILTKELNSRITGPDASELIKHIRQSSQSVRDLPPNLQIIAQQSYASGLHAVFVTTIVTSVLAVIVALGMREVKMDGLPKNQDQEGEEV</sequence>
<dbReference type="GO" id="GO:0000329">
    <property type="term" value="C:fungal-type vacuole membrane"/>
    <property type="evidence" value="ECO:0007669"/>
    <property type="project" value="TreeGrafter"/>
</dbReference>
<keyword evidence="5 7" id="KW-0472">Membrane</keyword>
<dbReference type="InterPro" id="IPR020846">
    <property type="entry name" value="MFS_dom"/>
</dbReference>
<keyword evidence="3 7" id="KW-0812">Transmembrane</keyword>
<dbReference type="OrthoDB" id="3437016at2759"/>
<dbReference type="FunCoup" id="A0A4V1M463">
    <property type="interactions" value="18"/>
</dbReference>
<evidence type="ECO:0000256" key="4">
    <source>
        <dbReference type="ARBA" id="ARBA00022989"/>
    </source>
</evidence>
<proteinExistence type="predicted"/>
<dbReference type="GO" id="GO:0012505">
    <property type="term" value="C:endomembrane system"/>
    <property type="evidence" value="ECO:0007669"/>
    <property type="project" value="UniProtKB-SubCell"/>
</dbReference>
<comment type="subcellular location">
    <subcellularLocation>
        <location evidence="1">Endomembrane system</location>
        <topology evidence="1">Multi-pass membrane protein</topology>
    </subcellularLocation>
</comment>
<protein>
    <recommendedName>
        <fullName evidence="8">Major facilitator superfamily (MFS) profile domain-containing protein</fullName>
    </recommendedName>
</protein>
<evidence type="ECO:0000259" key="8">
    <source>
        <dbReference type="PROSITE" id="PS50850"/>
    </source>
</evidence>
<feature type="transmembrane region" description="Helical" evidence="7">
    <location>
        <begin position="541"/>
        <end position="560"/>
    </location>
</feature>
<evidence type="ECO:0000256" key="3">
    <source>
        <dbReference type="ARBA" id="ARBA00022692"/>
    </source>
</evidence>
<reference evidence="9 10" key="1">
    <citation type="submission" date="2016-06" db="EMBL/GenBank/DDBJ databases">
        <title>Evolution of pathogenesis and genome organization in the Tremellales.</title>
        <authorList>
            <person name="Cuomo C."/>
            <person name="Litvintseva A."/>
            <person name="Heitman J."/>
            <person name="Chen Y."/>
            <person name="Sun S."/>
            <person name="Springer D."/>
            <person name="Dromer F."/>
            <person name="Young S."/>
            <person name="Zeng Q."/>
            <person name="Chapman S."/>
            <person name="Gujja S."/>
            <person name="Saif S."/>
            <person name="Birren B."/>
        </authorList>
    </citation>
    <scope>NUCLEOTIDE SEQUENCE [LARGE SCALE GENOMIC DNA]</scope>
    <source>
        <strain evidence="9 10">ATCC 28783</strain>
    </source>
</reference>
<dbReference type="Proteomes" id="UP000289152">
    <property type="component" value="Unassembled WGS sequence"/>
</dbReference>
<dbReference type="Gene3D" id="1.20.1720.10">
    <property type="entry name" value="Multidrug resistance protein D"/>
    <property type="match status" value="1"/>
</dbReference>
<keyword evidence="4 7" id="KW-1133">Transmembrane helix</keyword>
<dbReference type="SUPFAM" id="SSF103473">
    <property type="entry name" value="MFS general substrate transporter"/>
    <property type="match status" value="1"/>
</dbReference>
<feature type="transmembrane region" description="Helical" evidence="7">
    <location>
        <begin position="135"/>
        <end position="153"/>
    </location>
</feature>
<dbReference type="VEuPathDB" id="FungiDB:TREMEDRAFT_26050"/>
<dbReference type="Gene3D" id="1.20.1250.20">
    <property type="entry name" value="MFS general substrate transporter like domains"/>
    <property type="match status" value="1"/>
</dbReference>
<feature type="region of interest" description="Disordered" evidence="6">
    <location>
        <begin position="1"/>
        <end position="51"/>
    </location>
</feature>
<dbReference type="PANTHER" id="PTHR23501">
    <property type="entry name" value="MAJOR FACILITATOR SUPERFAMILY"/>
    <property type="match status" value="1"/>
</dbReference>
<feature type="compositionally biased region" description="Pro residues" evidence="6">
    <location>
        <begin position="1"/>
        <end position="11"/>
    </location>
</feature>
<feature type="transmembrane region" description="Helical" evidence="7">
    <location>
        <begin position="66"/>
        <end position="91"/>
    </location>
</feature>
<dbReference type="GO" id="GO:0015174">
    <property type="term" value="F:basic amino acid transmembrane transporter activity"/>
    <property type="evidence" value="ECO:0007669"/>
    <property type="project" value="TreeGrafter"/>
</dbReference>
<feature type="transmembrane region" description="Helical" evidence="7">
    <location>
        <begin position="378"/>
        <end position="396"/>
    </location>
</feature>
<dbReference type="STRING" id="5217.A0A4V1M463"/>
<dbReference type="CDD" id="cd17502">
    <property type="entry name" value="MFS_Azr1_MDR_like"/>
    <property type="match status" value="1"/>
</dbReference>
<evidence type="ECO:0000256" key="6">
    <source>
        <dbReference type="SAM" id="MobiDB-lite"/>
    </source>
</evidence>
<dbReference type="PANTHER" id="PTHR23501:SF191">
    <property type="entry name" value="VACUOLAR BASIC AMINO ACID TRANSPORTER 4"/>
    <property type="match status" value="1"/>
</dbReference>
<feature type="transmembrane region" description="Helical" evidence="7">
    <location>
        <begin position="220"/>
        <end position="240"/>
    </location>
</feature>
<dbReference type="InterPro" id="IPR011701">
    <property type="entry name" value="MFS"/>
</dbReference>
<feature type="transmembrane region" description="Helical" evidence="7">
    <location>
        <begin position="103"/>
        <end position="123"/>
    </location>
</feature>
<keyword evidence="10" id="KW-1185">Reference proteome</keyword>
<dbReference type="Pfam" id="PF07690">
    <property type="entry name" value="MFS_1"/>
    <property type="match status" value="1"/>
</dbReference>
<gene>
    <name evidence="9" type="ORF">M231_03487</name>
</gene>
<organism evidence="9 10">
    <name type="scientific">Tremella mesenterica</name>
    <name type="common">Jelly fungus</name>
    <dbReference type="NCBI Taxonomy" id="5217"/>
    <lineage>
        <taxon>Eukaryota</taxon>
        <taxon>Fungi</taxon>
        <taxon>Dikarya</taxon>
        <taxon>Basidiomycota</taxon>
        <taxon>Agaricomycotina</taxon>
        <taxon>Tremellomycetes</taxon>
        <taxon>Tremellales</taxon>
        <taxon>Tremellaceae</taxon>
        <taxon>Tremella</taxon>
    </lineage>
</organism>
<evidence type="ECO:0000256" key="5">
    <source>
        <dbReference type="ARBA" id="ARBA00023136"/>
    </source>
</evidence>